<proteinExistence type="predicted"/>
<evidence type="ECO:0000313" key="1">
    <source>
        <dbReference type="EMBL" id="PKQ62355.1"/>
    </source>
</evidence>
<sequence>MKRPCQSDFDTQGDDYSKHGKFSRNKFGTGYMAKTYNYNHMKRPYQSDFDTQGDDYLSMVSSIWQLKNKL</sequence>
<comment type="caution">
    <text evidence="1">The sequence shown here is derived from an EMBL/GenBank/DDBJ whole genome shotgun (WGS) entry which is preliminary data.</text>
</comment>
<accession>A0A2N3HWA1</accession>
<gene>
    <name evidence="1" type="ORF">BZG01_17545</name>
</gene>
<dbReference type="AlphaFoldDB" id="A0A2N3HWA1"/>
<dbReference type="Proteomes" id="UP000233618">
    <property type="component" value="Unassembled WGS sequence"/>
</dbReference>
<dbReference type="RefSeq" id="WP_101311156.1">
    <property type="nucleotide sequence ID" value="NZ_MVDE01000036.1"/>
</dbReference>
<protein>
    <submittedName>
        <fullName evidence="1">Uncharacterized protein</fullName>
    </submittedName>
</protein>
<organism evidence="1 2">
    <name type="scientific">Labilibaculum manganireducens</name>
    <dbReference type="NCBI Taxonomy" id="1940525"/>
    <lineage>
        <taxon>Bacteria</taxon>
        <taxon>Pseudomonadati</taxon>
        <taxon>Bacteroidota</taxon>
        <taxon>Bacteroidia</taxon>
        <taxon>Marinilabiliales</taxon>
        <taxon>Marinifilaceae</taxon>
        <taxon>Labilibaculum</taxon>
    </lineage>
</organism>
<keyword evidence="2" id="KW-1185">Reference proteome</keyword>
<reference evidence="1 2" key="1">
    <citation type="journal article" date="2017" name="Front. Microbiol.">
        <title>Labilibaculum manganireducens gen. nov., sp. nov. and Labilibaculum filiforme sp. nov., Novel Bacteroidetes Isolated from Subsurface Sediments of the Baltic Sea.</title>
        <authorList>
            <person name="Vandieken V."/>
            <person name="Marshall I.P."/>
            <person name="Niemann H."/>
            <person name="Engelen B."/>
            <person name="Cypionka H."/>
        </authorList>
    </citation>
    <scope>NUCLEOTIDE SEQUENCE [LARGE SCALE GENOMIC DNA]</scope>
    <source>
        <strain evidence="1 2">59.10-2M</strain>
    </source>
</reference>
<dbReference type="EMBL" id="MVDE01000036">
    <property type="protein sequence ID" value="PKQ62355.1"/>
    <property type="molecule type" value="Genomic_DNA"/>
</dbReference>
<name>A0A2N3HWA1_9BACT</name>
<evidence type="ECO:0000313" key="2">
    <source>
        <dbReference type="Proteomes" id="UP000233618"/>
    </source>
</evidence>